<dbReference type="InterPro" id="IPR029239">
    <property type="entry name" value="CFAP418"/>
</dbReference>
<reference evidence="10 11" key="1">
    <citation type="submission" date="2020-04" db="EMBL/GenBank/DDBJ databases">
        <title>Perkinsus olseni comparative genomics.</title>
        <authorList>
            <person name="Bogema D.R."/>
        </authorList>
    </citation>
    <scope>NUCLEOTIDE SEQUENCE [LARGE SCALE GENOMIC DNA]</scope>
    <source>
        <strain evidence="8">00978-12</strain>
        <strain evidence="9">ATCC PRA-205</strain>
        <strain evidence="7 11">ATCC PRA-207</strain>
    </source>
</reference>
<dbReference type="Proteomes" id="UP000553632">
    <property type="component" value="Unassembled WGS sequence"/>
</dbReference>
<dbReference type="EMBL" id="JABANO010041168">
    <property type="protein sequence ID" value="KAF4680095.1"/>
    <property type="molecule type" value="Genomic_DNA"/>
</dbReference>
<evidence type="ECO:0000313" key="10">
    <source>
        <dbReference type="Proteomes" id="UP000541610"/>
    </source>
</evidence>
<feature type="region of interest" description="Disordered" evidence="6">
    <location>
        <begin position="15"/>
        <end position="34"/>
    </location>
</feature>
<dbReference type="GO" id="GO:0005829">
    <property type="term" value="C:cytosol"/>
    <property type="evidence" value="ECO:0007669"/>
    <property type="project" value="TreeGrafter"/>
</dbReference>
<dbReference type="EMBL" id="JABANP010000272">
    <property type="protein sequence ID" value="KAF4685224.1"/>
    <property type="molecule type" value="Genomic_DNA"/>
</dbReference>
<evidence type="ECO:0000256" key="5">
    <source>
        <dbReference type="ARBA" id="ARBA00026215"/>
    </source>
</evidence>
<organism evidence="9 12">
    <name type="scientific">Perkinsus olseni</name>
    <name type="common">Perkinsus atlanticus</name>
    <dbReference type="NCBI Taxonomy" id="32597"/>
    <lineage>
        <taxon>Eukaryota</taxon>
        <taxon>Sar</taxon>
        <taxon>Alveolata</taxon>
        <taxon>Perkinsozoa</taxon>
        <taxon>Perkinsea</taxon>
        <taxon>Perkinsida</taxon>
        <taxon>Perkinsidae</taxon>
        <taxon>Perkinsus</taxon>
    </lineage>
</organism>
<evidence type="ECO:0000256" key="4">
    <source>
        <dbReference type="ARBA" id="ARBA00024819"/>
    </source>
</evidence>
<gene>
    <name evidence="8" type="ORF">FOZ60_006771</name>
    <name evidence="9" type="ORF">FOZ62_000590</name>
    <name evidence="7" type="ORF">FOZ63_000843</name>
</gene>
<evidence type="ECO:0000256" key="6">
    <source>
        <dbReference type="SAM" id="MobiDB-lite"/>
    </source>
</evidence>
<keyword evidence="11" id="KW-1185">Reference proteome</keyword>
<evidence type="ECO:0000256" key="2">
    <source>
        <dbReference type="ARBA" id="ARBA00004496"/>
    </source>
</evidence>
<dbReference type="Proteomes" id="UP000541610">
    <property type="component" value="Unassembled WGS sequence"/>
</dbReference>
<evidence type="ECO:0000313" key="9">
    <source>
        <dbReference type="EMBL" id="KAF4746352.1"/>
    </source>
</evidence>
<protein>
    <recommendedName>
        <fullName evidence="5">Cilia- and flagella-associated protein 418</fullName>
    </recommendedName>
</protein>
<evidence type="ECO:0000313" key="7">
    <source>
        <dbReference type="EMBL" id="KAF4680095.1"/>
    </source>
</evidence>
<dbReference type="OrthoDB" id="259905at2759"/>
<dbReference type="EMBL" id="JABANM010006177">
    <property type="protein sequence ID" value="KAF4746352.1"/>
    <property type="molecule type" value="Genomic_DNA"/>
</dbReference>
<name>A0A7J6TNW3_PEROL</name>
<keyword evidence="3" id="KW-0963">Cytoplasm</keyword>
<evidence type="ECO:0000256" key="3">
    <source>
        <dbReference type="ARBA" id="ARBA00022490"/>
    </source>
</evidence>
<dbReference type="PANTHER" id="PTHR33958:SF1">
    <property type="entry name" value="CILIA- AND FLAGELLA-ASSOCIATED PROTEIN 418"/>
    <property type="match status" value="1"/>
</dbReference>
<dbReference type="PANTHER" id="PTHR33958">
    <property type="entry name" value="PROTEIN C8ORF37"/>
    <property type="match status" value="1"/>
</dbReference>
<evidence type="ECO:0000256" key="1">
    <source>
        <dbReference type="ARBA" id="ARBA00004437"/>
    </source>
</evidence>
<feature type="region of interest" description="Disordered" evidence="6">
    <location>
        <begin position="49"/>
        <end position="70"/>
    </location>
</feature>
<dbReference type="AlphaFoldDB" id="A0A7J6TNW3"/>
<sequence>MDVDDVERLLDSIEKCGSPRRTGGNRLVESTDQSGLDQLLAEIDSVMGPHEECQQSSSKDNPNSLVYETSCRAGPEGGRGSCEELHRCSARHVGAAAASAHPEKERVRENIRCLTCDRRVIRLDGVRWTRDADYMFYRNNYPIEEMLEKATVEDGDYTAYCCQCRGLSTNSPEPSLMAIAAGEDPSFRKSWKSTAR</sequence>
<evidence type="ECO:0000313" key="8">
    <source>
        <dbReference type="EMBL" id="KAF4685224.1"/>
    </source>
</evidence>
<feature type="compositionally biased region" description="Polar residues" evidence="6">
    <location>
        <begin position="54"/>
        <end position="67"/>
    </location>
</feature>
<comment type="caution">
    <text evidence="9">The sequence shown here is derived from an EMBL/GenBank/DDBJ whole genome shotgun (WGS) entry which is preliminary data.</text>
</comment>
<dbReference type="Proteomes" id="UP000574390">
    <property type="component" value="Unassembled WGS sequence"/>
</dbReference>
<proteinExistence type="predicted"/>
<dbReference type="Pfam" id="PF14996">
    <property type="entry name" value="RMP"/>
    <property type="match status" value="1"/>
</dbReference>
<evidence type="ECO:0000313" key="11">
    <source>
        <dbReference type="Proteomes" id="UP000553632"/>
    </source>
</evidence>
<accession>A0A7J6TNW3</accession>
<comment type="subcellular location">
    <subcellularLocation>
        <location evidence="2">Cytoplasm</location>
    </subcellularLocation>
    <subcellularLocation>
        <location evidence="1">Photoreceptor inner segment</location>
    </subcellularLocation>
</comment>
<evidence type="ECO:0000313" key="12">
    <source>
        <dbReference type="Proteomes" id="UP000574390"/>
    </source>
</evidence>
<comment type="function">
    <text evidence="4">May be involved in photoreceptor outer segment disk morphogenesis.</text>
</comment>